<evidence type="ECO:0000313" key="4">
    <source>
        <dbReference type="Proteomes" id="UP001206595"/>
    </source>
</evidence>
<evidence type="ECO:0000313" key="3">
    <source>
        <dbReference type="EMBL" id="KAI8579779.1"/>
    </source>
</evidence>
<dbReference type="RefSeq" id="XP_051444783.1">
    <property type="nucleotide sequence ID" value="XM_051588904.1"/>
</dbReference>
<evidence type="ECO:0000256" key="2">
    <source>
        <dbReference type="SAM" id="Phobius"/>
    </source>
</evidence>
<keyword evidence="2" id="KW-1133">Transmembrane helix</keyword>
<reference evidence="3" key="1">
    <citation type="submission" date="2021-06" db="EMBL/GenBank/DDBJ databases">
        <authorList>
            <consortium name="DOE Joint Genome Institute"/>
            <person name="Mondo S.J."/>
            <person name="Amses K.R."/>
            <person name="Simmons D.R."/>
            <person name="Longcore J.E."/>
            <person name="Seto K."/>
            <person name="Alves G.H."/>
            <person name="Bonds A.E."/>
            <person name="Quandt C.A."/>
            <person name="Davis W.J."/>
            <person name="Chang Y."/>
            <person name="Letcher P.M."/>
            <person name="Powell M.J."/>
            <person name="Kuo A."/>
            <person name="Labutti K."/>
            <person name="Pangilinan J."/>
            <person name="Andreopoulos W."/>
            <person name="Tritt A."/>
            <person name="Riley R."/>
            <person name="Hundley H."/>
            <person name="Johnson J."/>
            <person name="Lipzen A."/>
            <person name="Barry K."/>
            <person name="Berbee M.L."/>
            <person name="Buchler N.E."/>
            <person name="Grigoriev I.V."/>
            <person name="Spatafora J.W."/>
            <person name="Stajich J.E."/>
            <person name="James T.Y."/>
        </authorList>
    </citation>
    <scope>NUCLEOTIDE SEQUENCE</scope>
    <source>
        <strain evidence="3">AG</strain>
    </source>
</reference>
<name>A0AAD5HE78_UMBRA</name>
<reference evidence="3" key="2">
    <citation type="journal article" date="2022" name="Proc. Natl. Acad. Sci. U.S.A.">
        <title>Diploid-dominant life cycles characterize the early evolution of Fungi.</title>
        <authorList>
            <person name="Amses K.R."/>
            <person name="Simmons D.R."/>
            <person name="Longcore J.E."/>
            <person name="Mondo S.J."/>
            <person name="Seto K."/>
            <person name="Jeronimo G.H."/>
            <person name="Bonds A.E."/>
            <person name="Quandt C.A."/>
            <person name="Davis W.J."/>
            <person name="Chang Y."/>
            <person name="Federici B.A."/>
            <person name="Kuo A."/>
            <person name="LaButti K."/>
            <person name="Pangilinan J."/>
            <person name="Andreopoulos W."/>
            <person name="Tritt A."/>
            <person name="Riley R."/>
            <person name="Hundley H."/>
            <person name="Johnson J."/>
            <person name="Lipzen A."/>
            <person name="Barry K."/>
            <person name="Lang B.F."/>
            <person name="Cuomo C.A."/>
            <person name="Buchler N.E."/>
            <person name="Grigoriev I.V."/>
            <person name="Spatafora J.W."/>
            <person name="Stajich J.E."/>
            <person name="James T.Y."/>
        </authorList>
    </citation>
    <scope>NUCLEOTIDE SEQUENCE</scope>
    <source>
        <strain evidence="3">AG</strain>
    </source>
</reference>
<protein>
    <submittedName>
        <fullName evidence="3">Uncharacterized protein</fullName>
    </submittedName>
</protein>
<feature type="compositionally biased region" description="Basic and acidic residues" evidence="1">
    <location>
        <begin position="370"/>
        <end position="388"/>
    </location>
</feature>
<evidence type="ECO:0000256" key="1">
    <source>
        <dbReference type="SAM" id="MobiDB-lite"/>
    </source>
</evidence>
<sequence>MAASMKEQDTAEVRSAHHIDDIFLIDMSEAGMTPEAPSAMKADAVNMSTDSVEILTVQQFIKRQLYKLVQRFSIYLNILLYALYAIMQHIPLRSFADGRRLKGINNIRALKKCNNSDQVMNYVLAHITKQECCTSGIDRRYTLNNVLLCGLLSNHIKTVLAKNNLGLELTLVLRVLDYGIQRLEYEFGDVARLYSRLPGRAQRQDLGTPWPLLEGYSYKGLTWTYEDFCFRLLCYASFDEHVGRVGDIASHGAHNMASHDSLNVQYLVRHVIFSTVLTQDYSVLYASGGDISCLETELVVLLRQDSGNDFFHLRRLLRKHILIKLDDEANHTEFKNLKVTYLPAAATILALRKKKNRLVVHHRSAKTGKRKESTMTKRKDPTSHTSGAKHDIIVRNEHSIETKADRMIAVVGHELAVFTPSFPNTEQVFALWARLHPDGFIVKDKVLVGSYFAVIAAALTIAIWQTSLALHVGKLSGIDITSAASLYLVGIGIVTTIFKTTRAVDWSWFDFIRMQHKSRVFSFTHEERHVSYGDIVALAASYDENDKHAVLGKTHLSFLQDQEFTGNVNLPWPVPIGSLITNGFLLLKEYGTGSLLLVATTRGVYGANFIYEYSPNARVFRCEELTPGICHIIQEVTDDSLRFGELGFAALRVS</sequence>
<keyword evidence="2" id="KW-0472">Membrane</keyword>
<dbReference type="GeneID" id="75914249"/>
<proteinExistence type="predicted"/>
<dbReference type="Proteomes" id="UP001206595">
    <property type="component" value="Unassembled WGS sequence"/>
</dbReference>
<dbReference type="EMBL" id="MU620917">
    <property type="protein sequence ID" value="KAI8579779.1"/>
    <property type="molecule type" value="Genomic_DNA"/>
</dbReference>
<dbReference type="AlphaFoldDB" id="A0AAD5HE78"/>
<gene>
    <name evidence="3" type="ORF">K450DRAFT_240303</name>
</gene>
<feature type="transmembrane region" description="Helical" evidence="2">
    <location>
        <begin position="72"/>
        <end position="92"/>
    </location>
</feature>
<comment type="caution">
    <text evidence="3">The sequence shown here is derived from an EMBL/GenBank/DDBJ whole genome shotgun (WGS) entry which is preliminary data.</text>
</comment>
<organism evidence="3 4">
    <name type="scientific">Umbelopsis ramanniana AG</name>
    <dbReference type="NCBI Taxonomy" id="1314678"/>
    <lineage>
        <taxon>Eukaryota</taxon>
        <taxon>Fungi</taxon>
        <taxon>Fungi incertae sedis</taxon>
        <taxon>Mucoromycota</taxon>
        <taxon>Mucoromycotina</taxon>
        <taxon>Umbelopsidomycetes</taxon>
        <taxon>Umbelopsidales</taxon>
        <taxon>Umbelopsidaceae</taxon>
        <taxon>Umbelopsis</taxon>
    </lineage>
</organism>
<keyword evidence="2" id="KW-0812">Transmembrane</keyword>
<feature type="region of interest" description="Disordered" evidence="1">
    <location>
        <begin position="361"/>
        <end position="388"/>
    </location>
</feature>
<keyword evidence="4" id="KW-1185">Reference proteome</keyword>
<feature type="transmembrane region" description="Helical" evidence="2">
    <location>
        <begin position="446"/>
        <end position="465"/>
    </location>
</feature>
<feature type="transmembrane region" description="Helical" evidence="2">
    <location>
        <begin position="477"/>
        <end position="498"/>
    </location>
</feature>
<accession>A0AAD5HE78</accession>